<evidence type="ECO:0000313" key="2">
    <source>
        <dbReference type="Proteomes" id="UP001057375"/>
    </source>
</evidence>
<organism evidence="1 2">
    <name type="scientific">Aduncisulcus paluster</name>
    <dbReference type="NCBI Taxonomy" id="2918883"/>
    <lineage>
        <taxon>Eukaryota</taxon>
        <taxon>Metamonada</taxon>
        <taxon>Carpediemonas-like organisms</taxon>
        <taxon>Aduncisulcus</taxon>
    </lineage>
</organism>
<reference evidence="1" key="1">
    <citation type="submission" date="2022-03" db="EMBL/GenBank/DDBJ databases">
        <title>Draft genome sequence of Aduncisulcus paluster, a free-living microaerophilic Fornicata.</title>
        <authorList>
            <person name="Yuyama I."/>
            <person name="Kume K."/>
            <person name="Tamura T."/>
            <person name="Inagaki Y."/>
            <person name="Hashimoto T."/>
        </authorList>
    </citation>
    <scope>NUCLEOTIDE SEQUENCE</scope>
    <source>
        <strain evidence="1">NY0171</strain>
    </source>
</reference>
<gene>
    <name evidence="1" type="ORF">ADUPG1_004435</name>
</gene>
<dbReference type="EMBL" id="BQXS01006593">
    <property type="protein sequence ID" value="GKT20821.1"/>
    <property type="molecule type" value="Genomic_DNA"/>
</dbReference>
<proteinExistence type="predicted"/>
<keyword evidence="2" id="KW-1185">Reference proteome</keyword>
<comment type="caution">
    <text evidence="1">The sequence shown here is derived from an EMBL/GenBank/DDBJ whole genome shotgun (WGS) entry which is preliminary data.</text>
</comment>
<accession>A0ABQ5JX15</accession>
<evidence type="ECO:0000313" key="1">
    <source>
        <dbReference type="EMBL" id="GKT20821.1"/>
    </source>
</evidence>
<feature type="non-terminal residue" evidence="1">
    <location>
        <position position="1"/>
    </location>
</feature>
<sequence length="239" mass="26706">VHPMDDGEMPTEPAIDIMRACTLGKWLKDVEGFDRKCYGKLGQASSRVERRAYANLTTLLNSHLTTLDGLLEAKGSEVKIETLDQSDVSKLTEQFEAIMKSDVFERVKGAFGSKKEEEEEEEKEEGEKEAIKEIKSVNDLSKLELEIGRTFSIDLKCSDTSGSVEAVQLLELLNQARVDENLLFISYSQVSGSGKTHTCGKAHKKVYERHETRVAMIALSTNTRLSDVGNKIKIYLKEA</sequence>
<feature type="non-terminal residue" evidence="1">
    <location>
        <position position="239"/>
    </location>
</feature>
<protein>
    <submittedName>
        <fullName evidence="1">Uncharacterized protein</fullName>
    </submittedName>
</protein>
<dbReference type="Proteomes" id="UP001057375">
    <property type="component" value="Unassembled WGS sequence"/>
</dbReference>
<name>A0ABQ5JX15_9EUKA</name>